<keyword evidence="3" id="KW-0813">Transport</keyword>
<evidence type="ECO:0000256" key="13">
    <source>
        <dbReference type="SAM" id="Phobius"/>
    </source>
</evidence>
<evidence type="ECO:0000256" key="4">
    <source>
        <dbReference type="ARBA" id="ARBA00022617"/>
    </source>
</evidence>
<feature type="transmembrane region" description="Helical" evidence="13">
    <location>
        <begin position="167"/>
        <end position="185"/>
    </location>
</feature>
<organism evidence="15 16">
    <name type="scientific">Trapa incisa</name>
    <dbReference type="NCBI Taxonomy" id="236973"/>
    <lineage>
        <taxon>Eukaryota</taxon>
        <taxon>Viridiplantae</taxon>
        <taxon>Streptophyta</taxon>
        <taxon>Embryophyta</taxon>
        <taxon>Tracheophyta</taxon>
        <taxon>Spermatophyta</taxon>
        <taxon>Magnoliopsida</taxon>
        <taxon>eudicotyledons</taxon>
        <taxon>Gunneridae</taxon>
        <taxon>Pentapetalae</taxon>
        <taxon>rosids</taxon>
        <taxon>malvids</taxon>
        <taxon>Myrtales</taxon>
        <taxon>Lythraceae</taxon>
        <taxon>Trapa</taxon>
    </lineage>
</organism>
<keyword evidence="9" id="KW-0408">Iron</keyword>
<comment type="cofactor">
    <cofactor evidence="1">
        <name>heme b</name>
        <dbReference type="ChEBI" id="CHEBI:60344"/>
    </cofactor>
</comment>
<feature type="transmembrane region" description="Helical" evidence="13">
    <location>
        <begin position="123"/>
        <end position="146"/>
    </location>
</feature>
<feature type="transmembrane region" description="Helical" evidence="13">
    <location>
        <begin position="21"/>
        <end position="41"/>
    </location>
</feature>
<feature type="transmembrane region" description="Helical" evidence="13">
    <location>
        <begin position="93"/>
        <end position="111"/>
    </location>
</feature>
<dbReference type="GO" id="GO:0140571">
    <property type="term" value="F:transmembrane ascorbate ferrireductase activity"/>
    <property type="evidence" value="ECO:0007669"/>
    <property type="project" value="UniProtKB-EC"/>
</dbReference>
<evidence type="ECO:0000256" key="10">
    <source>
        <dbReference type="ARBA" id="ARBA00023136"/>
    </source>
</evidence>
<evidence type="ECO:0000256" key="12">
    <source>
        <dbReference type="ARBA" id="ARBA00051575"/>
    </source>
</evidence>
<dbReference type="PANTHER" id="PTHR10106">
    <property type="entry name" value="CYTOCHROME B561-RELATED"/>
    <property type="match status" value="1"/>
</dbReference>
<comment type="catalytic activity">
    <reaction evidence="12">
        <text>Fe(3+)(out) + L-ascorbate(in) = monodehydro-L-ascorbate radical(in) + Fe(2+)(out) + H(+)</text>
        <dbReference type="Rhea" id="RHEA:30403"/>
        <dbReference type="ChEBI" id="CHEBI:15378"/>
        <dbReference type="ChEBI" id="CHEBI:29033"/>
        <dbReference type="ChEBI" id="CHEBI:29034"/>
        <dbReference type="ChEBI" id="CHEBI:38290"/>
        <dbReference type="ChEBI" id="CHEBI:59513"/>
        <dbReference type="EC" id="7.2.1.3"/>
    </reaction>
</comment>
<dbReference type="PROSITE" id="PS50939">
    <property type="entry name" value="CYTOCHROME_B561"/>
    <property type="match status" value="1"/>
</dbReference>
<dbReference type="AlphaFoldDB" id="A0AAN7GCK3"/>
<dbReference type="InterPro" id="IPR043205">
    <property type="entry name" value="CYB561/CYBRD1-like"/>
</dbReference>
<dbReference type="Proteomes" id="UP001345219">
    <property type="component" value="Chromosome 1"/>
</dbReference>
<sequence length="226" mass="25754">MDLGRPTMETRTSRSTSGITKFVHVFGIMAFVLLLVWLLHYREGLNYFSNNPYRVFNVHPFLMVFGLILFSGEALVAYKTVPWERKVQKNVHMLLNLTAFILGAVGIRAVFKFHGMMHIQNMYSIHSWIGIVTICAYGLQWVIGLYTFMVGGTSQMIRARVQPWHVCFGRTIFYMAICAALTGFMEKATFQELTDQHEAWVLNFAGLSVLLFGIFVDLSVALACYV</sequence>
<keyword evidence="10 13" id="KW-0472">Membrane</keyword>
<keyword evidence="16" id="KW-1185">Reference proteome</keyword>
<evidence type="ECO:0000256" key="5">
    <source>
        <dbReference type="ARBA" id="ARBA00022692"/>
    </source>
</evidence>
<evidence type="ECO:0000256" key="6">
    <source>
        <dbReference type="ARBA" id="ARBA00022723"/>
    </source>
</evidence>
<evidence type="ECO:0000256" key="1">
    <source>
        <dbReference type="ARBA" id="ARBA00001970"/>
    </source>
</evidence>
<gene>
    <name evidence="15" type="ORF">SAY87_001016</name>
</gene>
<evidence type="ECO:0000259" key="14">
    <source>
        <dbReference type="PROSITE" id="PS50939"/>
    </source>
</evidence>
<dbReference type="InterPro" id="IPR006593">
    <property type="entry name" value="Cyt_b561/ferric_Rdtase_TM"/>
</dbReference>
<evidence type="ECO:0000256" key="9">
    <source>
        <dbReference type="ARBA" id="ARBA00023004"/>
    </source>
</evidence>
<dbReference type="GO" id="GO:0046872">
    <property type="term" value="F:metal ion binding"/>
    <property type="evidence" value="ECO:0007669"/>
    <property type="project" value="UniProtKB-KW"/>
</dbReference>
<accession>A0AAN7GCK3</accession>
<dbReference type="EC" id="7.2.1.3" evidence="11"/>
<keyword evidence="4" id="KW-0349">Heme</keyword>
<evidence type="ECO:0000256" key="3">
    <source>
        <dbReference type="ARBA" id="ARBA00022448"/>
    </source>
</evidence>
<comment type="subcellular location">
    <subcellularLocation>
        <location evidence="2">Membrane</location>
        <topology evidence="2">Multi-pass membrane protein</topology>
    </subcellularLocation>
</comment>
<keyword evidence="5 13" id="KW-0812">Transmembrane</keyword>
<dbReference type="PANTHER" id="PTHR10106:SF15">
    <property type="entry name" value="TRANSMEMBRANE ASCORBATE FERRIREDUCTASE 3-RELATED"/>
    <property type="match status" value="1"/>
</dbReference>
<protein>
    <recommendedName>
        <fullName evidence="11">ascorbate ferrireductase (transmembrane)</fullName>
        <ecNumber evidence="11">7.2.1.3</ecNumber>
    </recommendedName>
</protein>
<keyword evidence="8 13" id="KW-1133">Transmembrane helix</keyword>
<feature type="domain" description="Cytochrome b561" evidence="14">
    <location>
        <begin position="22"/>
        <end position="221"/>
    </location>
</feature>
<evidence type="ECO:0000256" key="7">
    <source>
        <dbReference type="ARBA" id="ARBA00022982"/>
    </source>
</evidence>
<evidence type="ECO:0000313" key="15">
    <source>
        <dbReference type="EMBL" id="KAK4743015.1"/>
    </source>
</evidence>
<keyword evidence="7" id="KW-0249">Electron transport</keyword>
<evidence type="ECO:0000256" key="2">
    <source>
        <dbReference type="ARBA" id="ARBA00004141"/>
    </source>
</evidence>
<feature type="transmembrane region" description="Helical" evidence="13">
    <location>
        <begin position="61"/>
        <end position="81"/>
    </location>
</feature>
<proteinExistence type="predicted"/>
<dbReference type="EMBL" id="JAXIOK010000023">
    <property type="protein sequence ID" value="KAK4743015.1"/>
    <property type="molecule type" value="Genomic_DNA"/>
</dbReference>
<reference evidence="15 16" key="1">
    <citation type="journal article" date="2023" name="Hortic Res">
        <title>Pangenome of water caltrop reveals structural variations and asymmetric subgenome divergence after allopolyploidization.</title>
        <authorList>
            <person name="Zhang X."/>
            <person name="Chen Y."/>
            <person name="Wang L."/>
            <person name="Yuan Y."/>
            <person name="Fang M."/>
            <person name="Shi L."/>
            <person name="Lu R."/>
            <person name="Comes H.P."/>
            <person name="Ma Y."/>
            <person name="Chen Y."/>
            <person name="Huang G."/>
            <person name="Zhou Y."/>
            <person name="Zheng Z."/>
            <person name="Qiu Y."/>
        </authorList>
    </citation>
    <scope>NUCLEOTIDE SEQUENCE [LARGE SCALE GENOMIC DNA]</scope>
    <source>
        <tissue evidence="15">Roots</tissue>
    </source>
</reference>
<dbReference type="Pfam" id="PF03188">
    <property type="entry name" value="Cytochrom_B561"/>
    <property type="match status" value="1"/>
</dbReference>
<evidence type="ECO:0000256" key="8">
    <source>
        <dbReference type="ARBA" id="ARBA00022989"/>
    </source>
</evidence>
<dbReference type="SMART" id="SM00665">
    <property type="entry name" value="B561"/>
    <property type="match status" value="1"/>
</dbReference>
<dbReference type="CDD" id="cd08766">
    <property type="entry name" value="Cyt_b561_ACYB-1_like"/>
    <property type="match status" value="1"/>
</dbReference>
<dbReference type="FunFam" id="1.20.120.1770:FF:000001">
    <property type="entry name" value="Cytochrome b reductase 1"/>
    <property type="match status" value="1"/>
</dbReference>
<evidence type="ECO:0000313" key="16">
    <source>
        <dbReference type="Proteomes" id="UP001345219"/>
    </source>
</evidence>
<dbReference type="Gene3D" id="1.20.120.1770">
    <property type="match status" value="1"/>
</dbReference>
<name>A0AAN7GCK3_9MYRT</name>
<comment type="caution">
    <text evidence="15">The sequence shown here is derived from an EMBL/GenBank/DDBJ whole genome shotgun (WGS) entry which is preliminary data.</text>
</comment>
<feature type="transmembrane region" description="Helical" evidence="13">
    <location>
        <begin position="205"/>
        <end position="225"/>
    </location>
</feature>
<dbReference type="GO" id="GO:0016020">
    <property type="term" value="C:membrane"/>
    <property type="evidence" value="ECO:0007669"/>
    <property type="project" value="UniProtKB-SubCell"/>
</dbReference>
<evidence type="ECO:0000256" key="11">
    <source>
        <dbReference type="ARBA" id="ARBA00024225"/>
    </source>
</evidence>
<keyword evidence="6" id="KW-0479">Metal-binding</keyword>